<feature type="domain" description="HTH gntR-type" evidence="4">
    <location>
        <begin position="8"/>
        <end position="76"/>
    </location>
</feature>
<dbReference type="SMART" id="SM00345">
    <property type="entry name" value="HTH_GNTR"/>
    <property type="match status" value="1"/>
</dbReference>
<dbReference type="PROSITE" id="PS50949">
    <property type="entry name" value="HTH_GNTR"/>
    <property type="match status" value="1"/>
</dbReference>
<dbReference type="InterPro" id="IPR036388">
    <property type="entry name" value="WH-like_DNA-bd_sf"/>
</dbReference>
<dbReference type="GO" id="GO:0045892">
    <property type="term" value="P:negative regulation of DNA-templated transcription"/>
    <property type="evidence" value="ECO:0007669"/>
    <property type="project" value="TreeGrafter"/>
</dbReference>
<dbReference type="InterPro" id="IPR000524">
    <property type="entry name" value="Tscrpt_reg_HTH_GntR"/>
</dbReference>
<dbReference type="InterPro" id="IPR028978">
    <property type="entry name" value="Chorismate_lyase_/UTRA_dom_sf"/>
</dbReference>
<dbReference type="InterPro" id="IPR011663">
    <property type="entry name" value="UTRA"/>
</dbReference>
<keyword evidence="3" id="KW-0804">Transcription</keyword>
<accession>F2JM92</accession>
<dbReference type="InterPro" id="IPR050679">
    <property type="entry name" value="Bact_HTH_transcr_reg"/>
</dbReference>
<keyword evidence="1" id="KW-0805">Transcription regulation</keyword>
<dbReference type="SMART" id="SM00866">
    <property type="entry name" value="UTRA"/>
    <property type="match status" value="1"/>
</dbReference>
<evidence type="ECO:0000256" key="2">
    <source>
        <dbReference type="ARBA" id="ARBA00023125"/>
    </source>
</evidence>
<sequence length="244" mass="28465">MQIQNNFLPMYYQLKNIIIDMIENEEIGVDECIPSEPKLMQTYNLSRTTVRKAIDELVNEGYLYKKQGKGTFVKGRGFEQGLIKLSGCSEDIRRYGLEPKPFVLKATIEKPSKRVAKMLEIDQEQETFYMERVIYGDEIPINKNKSHIPYHLVPGIEKVDFNKESLYKVIEKDYGIVITRAIRTVEAILANEEIALQLKIKEGAPVMLFKGQVYADMKGKEVIIEYFEAIYRSDQFQFYIEQHR</sequence>
<dbReference type="KEGG" id="cle:Clole_0567"/>
<evidence type="ECO:0000313" key="5">
    <source>
        <dbReference type="EMBL" id="ADZ82303.1"/>
    </source>
</evidence>
<dbReference type="SUPFAM" id="SSF64288">
    <property type="entry name" value="Chorismate lyase-like"/>
    <property type="match status" value="1"/>
</dbReference>
<dbReference type="eggNOG" id="COG2188">
    <property type="taxonomic scope" value="Bacteria"/>
</dbReference>
<evidence type="ECO:0000256" key="3">
    <source>
        <dbReference type="ARBA" id="ARBA00023163"/>
    </source>
</evidence>
<dbReference type="CDD" id="cd07377">
    <property type="entry name" value="WHTH_GntR"/>
    <property type="match status" value="1"/>
</dbReference>
<evidence type="ECO:0000256" key="1">
    <source>
        <dbReference type="ARBA" id="ARBA00023015"/>
    </source>
</evidence>
<dbReference type="InterPro" id="IPR036390">
    <property type="entry name" value="WH_DNA-bd_sf"/>
</dbReference>
<keyword evidence="6" id="KW-1185">Reference proteome</keyword>
<organism evidence="5 6">
    <name type="scientific">Cellulosilyticum lentocellum (strain ATCC 49066 / DSM 5427 / NCIMB 11756 / RHM5)</name>
    <name type="common">Clostridium lentocellum</name>
    <dbReference type="NCBI Taxonomy" id="642492"/>
    <lineage>
        <taxon>Bacteria</taxon>
        <taxon>Bacillati</taxon>
        <taxon>Bacillota</taxon>
        <taxon>Clostridia</taxon>
        <taxon>Lachnospirales</taxon>
        <taxon>Cellulosilyticaceae</taxon>
        <taxon>Cellulosilyticum</taxon>
    </lineage>
</organism>
<dbReference type="Gene3D" id="1.10.10.10">
    <property type="entry name" value="Winged helix-like DNA-binding domain superfamily/Winged helix DNA-binding domain"/>
    <property type="match status" value="1"/>
</dbReference>
<dbReference type="Gene3D" id="3.40.1410.10">
    <property type="entry name" value="Chorismate lyase-like"/>
    <property type="match status" value="1"/>
</dbReference>
<dbReference type="Pfam" id="PF07702">
    <property type="entry name" value="UTRA"/>
    <property type="match status" value="1"/>
</dbReference>
<name>F2JM92_CELLD</name>
<dbReference type="PRINTS" id="PR00035">
    <property type="entry name" value="HTHGNTR"/>
</dbReference>
<reference evidence="5 6" key="1">
    <citation type="journal article" date="2011" name="J. Bacteriol.">
        <title>Complete genome sequence of the cellulose-degrading bacterium Cellulosilyticum lentocellum.</title>
        <authorList>
            <consortium name="US DOE Joint Genome Institute"/>
            <person name="Miller D.A."/>
            <person name="Suen G."/>
            <person name="Bruce D."/>
            <person name="Copeland A."/>
            <person name="Cheng J.F."/>
            <person name="Detter C."/>
            <person name="Goodwin L.A."/>
            <person name="Han C.S."/>
            <person name="Hauser L.J."/>
            <person name="Land M.L."/>
            <person name="Lapidus A."/>
            <person name="Lucas S."/>
            <person name="Meincke L."/>
            <person name="Pitluck S."/>
            <person name="Tapia R."/>
            <person name="Teshima H."/>
            <person name="Woyke T."/>
            <person name="Fox B.G."/>
            <person name="Angert E.R."/>
            <person name="Currie C.R."/>
        </authorList>
    </citation>
    <scope>NUCLEOTIDE SEQUENCE [LARGE SCALE GENOMIC DNA]</scope>
    <source>
        <strain evidence="6">ATCC 49066 / DSM 5427 / NCIMB 11756 / RHM5</strain>
    </source>
</reference>
<dbReference type="STRING" id="642492.Clole_0567"/>
<dbReference type="AlphaFoldDB" id="F2JM92"/>
<dbReference type="Proteomes" id="UP000008467">
    <property type="component" value="Chromosome"/>
</dbReference>
<dbReference type="Pfam" id="PF00392">
    <property type="entry name" value="GntR"/>
    <property type="match status" value="1"/>
</dbReference>
<dbReference type="PANTHER" id="PTHR44846">
    <property type="entry name" value="MANNOSYL-D-GLYCERATE TRANSPORT/METABOLISM SYSTEM REPRESSOR MNGR-RELATED"/>
    <property type="match status" value="1"/>
</dbReference>
<dbReference type="GO" id="GO:0003677">
    <property type="term" value="F:DNA binding"/>
    <property type="evidence" value="ECO:0007669"/>
    <property type="project" value="UniProtKB-KW"/>
</dbReference>
<protein>
    <submittedName>
        <fullName evidence="5">Transcriptional regulator, GntR family with UTRA sensor domain</fullName>
    </submittedName>
</protein>
<dbReference type="SUPFAM" id="SSF46785">
    <property type="entry name" value="Winged helix' DNA-binding domain"/>
    <property type="match status" value="1"/>
</dbReference>
<dbReference type="HOGENOM" id="CLU_063236_4_2_9"/>
<dbReference type="EMBL" id="CP002582">
    <property type="protein sequence ID" value="ADZ82303.1"/>
    <property type="molecule type" value="Genomic_DNA"/>
</dbReference>
<keyword evidence="2" id="KW-0238">DNA-binding</keyword>
<dbReference type="GO" id="GO:0003700">
    <property type="term" value="F:DNA-binding transcription factor activity"/>
    <property type="evidence" value="ECO:0007669"/>
    <property type="project" value="InterPro"/>
</dbReference>
<dbReference type="PANTHER" id="PTHR44846:SF1">
    <property type="entry name" value="MANNOSYL-D-GLYCERATE TRANSPORT_METABOLISM SYSTEM REPRESSOR MNGR-RELATED"/>
    <property type="match status" value="1"/>
</dbReference>
<evidence type="ECO:0000259" key="4">
    <source>
        <dbReference type="PROSITE" id="PS50949"/>
    </source>
</evidence>
<evidence type="ECO:0000313" key="6">
    <source>
        <dbReference type="Proteomes" id="UP000008467"/>
    </source>
</evidence>
<proteinExistence type="predicted"/>
<gene>
    <name evidence="5" type="ordered locus">Clole_0567</name>
</gene>